<evidence type="ECO:0000313" key="4">
    <source>
        <dbReference type="EMBL" id="GGR35245.1"/>
    </source>
</evidence>
<evidence type="ECO:0000313" key="5">
    <source>
        <dbReference type="Proteomes" id="UP000603865"/>
    </source>
</evidence>
<dbReference type="AlphaFoldDB" id="A0A918FFS4"/>
<dbReference type="InterPro" id="IPR051200">
    <property type="entry name" value="Host-pathogen_enzymatic-act"/>
</dbReference>
<reference evidence="4" key="2">
    <citation type="submission" date="2020-09" db="EMBL/GenBank/DDBJ databases">
        <authorList>
            <person name="Sun Q."/>
            <person name="Ohkuma M."/>
        </authorList>
    </citation>
    <scope>NUCLEOTIDE SEQUENCE</scope>
    <source>
        <strain evidence="4">JCM 31311</strain>
    </source>
</reference>
<reference evidence="4" key="1">
    <citation type="journal article" date="2014" name="Int. J. Syst. Evol. Microbiol.">
        <title>Complete genome sequence of Corynebacterium casei LMG S-19264T (=DSM 44701T), isolated from a smear-ripened cheese.</title>
        <authorList>
            <consortium name="US DOE Joint Genome Institute (JGI-PGF)"/>
            <person name="Walter F."/>
            <person name="Albersmeier A."/>
            <person name="Kalinowski J."/>
            <person name="Ruckert C."/>
        </authorList>
    </citation>
    <scope>NUCLEOTIDE SEQUENCE</scope>
    <source>
        <strain evidence="4">JCM 31311</strain>
    </source>
</reference>
<feature type="chain" id="PRO_5037295114" description="YNCE-like beta-propeller domain-containing protein" evidence="2">
    <location>
        <begin position="23"/>
        <end position="354"/>
    </location>
</feature>
<sequence>MTAAIRGALVLALATLSSSALAQPSVYAHTGAGMFSPAVKGVPERVYVPNGLDNTVSVIDPATYQVIHTFQVANEPQHVVPSHDLKTLYVASDQGQESLTPIDPKTSKPGKPIPTVDPYNLYFTPDGQYGIVVAENKRALNFTDPHTMQVQFSIKVPCRGINHMDFSADGKTLLAACEFSGDLLRIDLAARTVVGKIHVGGMPQDVKLSPDGQVYYVADMMANGVRVISAAGKAPKKVGFVATGKGTHGLYPSRDATRLFISNRGEGTVSVLSFATREVIRRWVIPGGGSPDMGSVSPDGTQLWLSGRYSDVVYVFDTRSGKLTHRIKVGKGPHGLTYFPQPGRYSLGHTDNYR</sequence>
<dbReference type="InterPro" id="IPR011964">
    <property type="entry name" value="YVTN_b-propeller_repeat"/>
</dbReference>
<dbReference type="PANTHER" id="PTHR47197">
    <property type="entry name" value="PROTEIN NIRF"/>
    <property type="match status" value="1"/>
</dbReference>
<dbReference type="Gene3D" id="2.130.10.10">
    <property type="entry name" value="YVTN repeat-like/Quinoprotein amine dehydrogenase"/>
    <property type="match status" value="2"/>
</dbReference>
<evidence type="ECO:0000256" key="1">
    <source>
        <dbReference type="ARBA" id="ARBA00022729"/>
    </source>
</evidence>
<name>A0A918FFS4_9DEIO</name>
<evidence type="ECO:0000256" key="2">
    <source>
        <dbReference type="SAM" id="SignalP"/>
    </source>
</evidence>
<comment type="caution">
    <text evidence="4">The sequence shown here is derived from an EMBL/GenBank/DDBJ whole genome shotgun (WGS) entry which is preliminary data.</text>
</comment>
<keyword evidence="5" id="KW-1185">Reference proteome</keyword>
<feature type="signal peptide" evidence="2">
    <location>
        <begin position="1"/>
        <end position="22"/>
    </location>
</feature>
<protein>
    <recommendedName>
        <fullName evidence="3">YNCE-like beta-propeller domain-containing protein</fullName>
    </recommendedName>
</protein>
<dbReference type="InterPro" id="IPR048433">
    <property type="entry name" value="YNCE-like_beta-prop"/>
</dbReference>
<organism evidence="4 5">
    <name type="scientific">Deinococcus ruber</name>
    <dbReference type="NCBI Taxonomy" id="1848197"/>
    <lineage>
        <taxon>Bacteria</taxon>
        <taxon>Thermotogati</taxon>
        <taxon>Deinococcota</taxon>
        <taxon>Deinococci</taxon>
        <taxon>Deinococcales</taxon>
        <taxon>Deinococcaceae</taxon>
        <taxon>Deinococcus</taxon>
    </lineage>
</organism>
<proteinExistence type="predicted"/>
<evidence type="ECO:0000259" key="3">
    <source>
        <dbReference type="Pfam" id="PF21783"/>
    </source>
</evidence>
<dbReference type="InterPro" id="IPR015943">
    <property type="entry name" value="WD40/YVTN_repeat-like_dom_sf"/>
</dbReference>
<gene>
    <name evidence="4" type="ORF">GCM10008957_51530</name>
</gene>
<dbReference type="Proteomes" id="UP000603865">
    <property type="component" value="Unassembled WGS sequence"/>
</dbReference>
<dbReference type="Pfam" id="PF21783">
    <property type="entry name" value="YNCE"/>
    <property type="match status" value="1"/>
</dbReference>
<dbReference type="InterPro" id="IPR011045">
    <property type="entry name" value="N2O_reductase_N"/>
</dbReference>
<dbReference type="SUPFAM" id="SSF50974">
    <property type="entry name" value="Nitrous oxide reductase, N-terminal domain"/>
    <property type="match status" value="1"/>
</dbReference>
<dbReference type="PANTHER" id="PTHR47197:SF3">
    <property type="entry name" value="DIHYDRO-HEME D1 DEHYDROGENASE"/>
    <property type="match status" value="1"/>
</dbReference>
<feature type="domain" description="YNCE-like beta-propeller" evidence="3">
    <location>
        <begin position="14"/>
        <end position="336"/>
    </location>
</feature>
<accession>A0A918FFS4</accession>
<dbReference type="EMBL" id="BMQL01000067">
    <property type="protein sequence ID" value="GGR35245.1"/>
    <property type="molecule type" value="Genomic_DNA"/>
</dbReference>
<dbReference type="NCBIfam" id="TIGR02276">
    <property type="entry name" value="beta_rpt_yvtn"/>
    <property type="match status" value="1"/>
</dbReference>
<keyword evidence="1 2" id="KW-0732">Signal</keyword>